<dbReference type="EMBL" id="BMIR01000003">
    <property type="protein sequence ID" value="GGE32904.1"/>
    <property type="molecule type" value="Genomic_DNA"/>
</dbReference>
<dbReference type="InterPro" id="IPR016181">
    <property type="entry name" value="Acyl_CoA_acyltransferase"/>
</dbReference>
<evidence type="ECO:0000313" key="3">
    <source>
        <dbReference type="Proteomes" id="UP000628775"/>
    </source>
</evidence>
<evidence type="ECO:0000313" key="2">
    <source>
        <dbReference type="EMBL" id="GGE32904.1"/>
    </source>
</evidence>
<reference evidence="2" key="1">
    <citation type="journal article" date="2014" name="Int. J. Syst. Evol. Microbiol.">
        <title>Complete genome sequence of Corynebacterium casei LMG S-19264T (=DSM 44701T), isolated from a smear-ripened cheese.</title>
        <authorList>
            <consortium name="US DOE Joint Genome Institute (JGI-PGF)"/>
            <person name="Walter F."/>
            <person name="Albersmeier A."/>
            <person name="Kalinowski J."/>
            <person name="Ruckert C."/>
        </authorList>
    </citation>
    <scope>NUCLEOTIDE SEQUENCE</scope>
    <source>
        <strain evidence="2">CGMCC 1.15371</strain>
    </source>
</reference>
<comment type="caution">
    <text evidence="2">The sequence shown here is derived from an EMBL/GenBank/DDBJ whole genome shotgun (WGS) entry which is preliminary data.</text>
</comment>
<keyword evidence="3" id="KW-1185">Reference proteome</keyword>
<dbReference type="Proteomes" id="UP000628775">
    <property type="component" value="Unassembled WGS sequence"/>
</dbReference>
<evidence type="ECO:0000259" key="1">
    <source>
        <dbReference type="PROSITE" id="PS51186"/>
    </source>
</evidence>
<dbReference type="AlphaFoldDB" id="A0A8J2VN32"/>
<dbReference type="RefSeq" id="WP_229672319.1">
    <property type="nucleotide sequence ID" value="NZ_BMIR01000003.1"/>
</dbReference>
<organism evidence="2 3">
    <name type="scientific">Pullulanibacillus camelliae</name>
    <dbReference type="NCBI Taxonomy" id="1707096"/>
    <lineage>
        <taxon>Bacteria</taxon>
        <taxon>Bacillati</taxon>
        <taxon>Bacillota</taxon>
        <taxon>Bacilli</taxon>
        <taxon>Bacillales</taxon>
        <taxon>Sporolactobacillaceae</taxon>
        <taxon>Pullulanibacillus</taxon>
    </lineage>
</organism>
<dbReference type="GO" id="GO:0016747">
    <property type="term" value="F:acyltransferase activity, transferring groups other than amino-acyl groups"/>
    <property type="evidence" value="ECO:0007669"/>
    <property type="project" value="InterPro"/>
</dbReference>
<accession>A0A8J2VN32</accession>
<reference evidence="2" key="2">
    <citation type="submission" date="2020-09" db="EMBL/GenBank/DDBJ databases">
        <authorList>
            <person name="Sun Q."/>
            <person name="Zhou Y."/>
        </authorList>
    </citation>
    <scope>NUCLEOTIDE SEQUENCE</scope>
    <source>
        <strain evidence="2">CGMCC 1.15371</strain>
    </source>
</reference>
<dbReference type="InterPro" id="IPR000182">
    <property type="entry name" value="GNAT_dom"/>
</dbReference>
<dbReference type="PROSITE" id="PS51186">
    <property type="entry name" value="GNAT"/>
    <property type="match status" value="1"/>
</dbReference>
<name>A0A8J2VN32_9BACL</name>
<dbReference type="SUPFAM" id="SSF55729">
    <property type="entry name" value="Acyl-CoA N-acyltransferases (Nat)"/>
    <property type="match status" value="1"/>
</dbReference>
<feature type="domain" description="N-acetyltransferase" evidence="1">
    <location>
        <begin position="7"/>
        <end position="147"/>
    </location>
</feature>
<proteinExistence type="predicted"/>
<gene>
    <name evidence="2" type="ORF">GCM10011391_09440</name>
</gene>
<protein>
    <submittedName>
        <fullName evidence="2">Acetyltransferase</fullName>
    </submittedName>
</protein>
<dbReference type="Pfam" id="PF13673">
    <property type="entry name" value="Acetyltransf_10"/>
    <property type="match status" value="1"/>
</dbReference>
<dbReference type="Gene3D" id="3.40.630.30">
    <property type="match status" value="1"/>
</dbReference>
<sequence length="156" mass="18177">MVDVIIKKTADLTPTELVMIFQHRVSVFVVEQHCPYQEVDQDDFQAIHVFLLNNNKELNGYTRIIERKEQIEFGRVLVPKSFRKENFGKLIVQETIAEIKRRFPKKPIKISAQAYLIRFYSAFGFKKISEVYLEDGIPHIDMILSGATQDSKEESL</sequence>